<feature type="domain" description="GerMN" evidence="1">
    <location>
        <begin position="186"/>
        <end position="296"/>
    </location>
</feature>
<organism evidence="4 5">
    <name type="scientific">Brachybacterium hainanense</name>
    <dbReference type="NCBI Taxonomy" id="1541174"/>
    <lineage>
        <taxon>Bacteria</taxon>
        <taxon>Bacillati</taxon>
        <taxon>Actinomycetota</taxon>
        <taxon>Actinomycetes</taxon>
        <taxon>Micrococcales</taxon>
        <taxon>Dermabacteraceae</taxon>
        <taxon>Brachybacterium</taxon>
    </lineage>
</organism>
<keyword evidence="5" id="KW-1185">Reference proteome</keyword>
<feature type="domain" description="Lipoprotein LpqB N-terminal" evidence="3">
    <location>
        <begin position="59"/>
        <end position="178"/>
    </location>
</feature>
<dbReference type="EMBL" id="JBHLSV010000012">
    <property type="protein sequence ID" value="MFC0674489.1"/>
    <property type="molecule type" value="Genomic_DNA"/>
</dbReference>
<evidence type="ECO:0000259" key="1">
    <source>
        <dbReference type="Pfam" id="PF10646"/>
    </source>
</evidence>
<accession>A0ABV6RBX4</accession>
<name>A0ABV6RBX4_9MICO</name>
<protein>
    <submittedName>
        <fullName evidence="4">LpqB family beta-propeller domain-containing protein</fullName>
    </submittedName>
</protein>
<sequence>MSRIGPLPPRRTLLRAAALAGTGLALGACARIPVSSPVEQRTLAGSAVLDAPYVQPLLPRDGATPEEIVLGFVQAGVGPEDDYAVARAYLAPGLRDTWNPEAAVTIYPAGMELQVMETTEGEVRLTVQAQAQVDARGIRTILGTASTRELDLQLEQVDGRWRIAAAPDGVFLSQAAFENLFTPARLYFVDPRGLHLVPDPRWFPLQENVQKLLTQLIAGPSEVLGAAVGSAVPDLGELAEAPVTVDPDGGTRLVLPEGVRALPEPQRTRALVQIQTSLRTLQGLSAVRVESDGELVDLAGQGLSRPLPGHRPIGAGPTGIISLADTTAGADAAQLVPALADVAVSAPAIGQSTPVAAALAADGSTLLLASTDGSVPRRDAAQGGRVIAPRVDDAGYVWTAPVANAGALLAVSSAASAFDASVDAPWLAGREVRGVDLSSDATRLVVLSADRAGTRLDLCAVVRSGKGEPTALTSPVALHAALEEIALVSWYDEAKLLLLGSAAAGEEPQVLVLDLMQGLETMPTPRPGTNRVAGSALSETIWATTSDGTLLRSTGSGWSPVDLPARDPAFY</sequence>
<dbReference type="Pfam" id="PF10647">
    <property type="entry name" value="Gmad1"/>
    <property type="match status" value="1"/>
</dbReference>
<dbReference type="Pfam" id="PF10646">
    <property type="entry name" value="Germane"/>
    <property type="match status" value="1"/>
</dbReference>
<evidence type="ECO:0000313" key="4">
    <source>
        <dbReference type="EMBL" id="MFC0674489.1"/>
    </source>
</evidence>
<dbReference type="InterPro" id="IPR018910">
    <property type="entry name" value="LpqB_C"/>
</dbReference>
<dbReference type="InterPro" id="IPR019606">
    <property type="entry name" value="GerMN"/>
</dbReference>
<dbReference type="PROSITE" id="PS51257">
    <property type="entry name" value="PROKAR_LIPOPROTEIN"/>
    <property type="match status" value="1"/>
</dbReference>
<feature type="domain" description="Lipoprotein LpqB C-terminal" evidence="2">
    <location>
        <begin position="331"/>
        <end position="569"/>
    </location>
</feature>
<dbReference type="Proteomes" id="UP001589793">
    <property type="component" value="Unassembled WGS sequence"/>
</dbReference>
<comment type="caution">
    <text evidence="4">The sequence shown here is derived from an EMBL/GenBank/DDBJ whole genome shotgun (WGS) entry which is preliminary data.</text>
</comment>
<dbReference type="InterPro" id="IPR006311">
    <property type="entry name" value="TAT_signal"/>
</dbReference>
<gene>
    <name evidence="4" type="ORF">ACFFF6_11035</name>
</gene>
<proteinExistence type="predicted"/>
<dbReference type="Pfam" id="PF25976">
    <property type="entry name" value="LpqB_N"/>
    <property type="match status" value="1"/>
</dbReference>
<dbReference type="PROSITE" id="PS51318">
    <property type="entry name" value="TAT"/>
    <property type="match status" value="1"/>
</dbReference>
<evidence type="ECO:0000259" key="3">
    <source>
        <dbReference type="Pfam" id="PF25976"/>
    </source>
</evidence>
<dbReference type="InterPro" id="IPR059026">
    <property type="entry name" value="LpqB_N"/>
</dbReference>
<evidence type="ECO:0000313" key="5">
    <source>
        <dbReference type="Proteomes" id="UP001589793"/>
    </source>
</evidence>
<dbReference type="RefSeq" id="WP_376980629.1">
    <property type="nucleotide sequence ID" value="NZ_JBHLSV010000012.1"/>
</dbReference>
<reference evidence="4 5" key="1">
    <citation type="submission" date="2024-09" db="EMBL/GenBank/DDBJ databases">
        <authorList>
            <person name="Sun Q."/>
            <person name="Mori K."/>
        </authorList>
    </citation>
    <scope>NUCLEOTIDE SEQUENCE [LARGE SCALE GENOMIC DNA]</scope>
    <source>
        <strain evidence="4 5">CICC 10874</strain>
    </source>
</reference>
<evidence type="ECO:0000259" key="2">
    <source>
        <dbReference type="Pfam" id="PF10647"/>
    </source>
</evidence>
<dbReference type="SUPFAM" id="SSF82171">
    <property type="entry name" value="DPP6 N-terminal domain-like"/>
    <property type="match status" value="1"/>
</dbReference>